<reference evidence="1 2" key="1">
    <citation type="submission" date="2020-04" db="EMBL/GenBank/DDBJ databases">
        <authorList>
            <person name="Wallbank WR R."/>
            <person name="Pardo Diaz C."/>
            <person name="Kozak K."/>
            <person name="Martin S."/>
            <person name="Jiggins C."/>
            <person name="Moest M."/>
            <person name="Warren A I."/>
            <person name="Byers J.R.P. K."/>
            <person name="Montejo-Kovacevich G."/>
            <person name="Yen C E."/>
        </authorList>
    </citation>
    <scope>NUCLEOTIDE SEQUENCE [LARGE SCALE GENOMIC DNA]</scope>
</reference>
<organism evidence="1 2">
    <name type="scientific">Arctia plantaginis</name>
    <name type="common">Wood tiger moth</name>
    <name type="synonym">Phalaena plantaginis</name>
    <dbReference type="NCBI Taxonomy" id="874455"/>
    <lineage>
        <taxon>Eukaryota</taxon>
        <taxon>Metazoa</taxon>
        <taxon>Ecdysozoa</taxon>
        <taxon>Arthropoda</taxon>
        <taxon>Hexapoda</taxon>
        <taxon>Insecta</taxon>
        <taxon>Pterygota</taxon>
        <taxon>Neoptera</taxon>
        <taxon>Endopterygota</taxon>
        <taxon>Lepidoptera</taxon>
        <taxon>Glossata</taxon>
        <taxon>Ditrysia</taxon>
        <taxon>Noctuoidea</taxon>
        <taxon>Erebidae</taxon>
        <taxon>Arctiinae</taxon>
        <taxon>Arctia</taxon>
    </lineage>
</organism>
<evidence type="ECO:0000313" key="2">
    <source>
        <dbReference type="Proteomes" id="UP000494106"/>
    </source>
</evidence>
<name>A0A8S1AMS9_ARCPL</name>
<sequence>MNTQSLDSDLPASRRLAGIIRTRRFATARLNPLQSLAFARVSMMGSPESRGSADRPDINKFHERAHRTYTRLCRTSTLYCRTSTAPQVAAASLSDSY</sequence>
<protein>
    <submittedName>
        <fullName evidence="1">Uncharacterized protein</fullName>
    </submittedName>
</protein>
<dbReference type="AlphaFoldDB" id="A0A8S1AMS9"/>
<evidence type="ECO:0000313" key="1">
    <source>
        <dbReference type="EMBL" id="CAB3248024.1"/>
    </source>
</evidence>
<proteinExistence type="predicted"/>
<dbReference type="Proteomes" id="UP000494106">
    <property type="component" value="Unassembled WGS sequence"/>
</dbReference>
<gene>
    <name evidence="1" type="ORF">APLA_LOCUS11451</name>
</gene>
<keyword evidence="2" id="KW-1185">Reference proteome</keyword>
<comment type="caution">
    <text evidence="1">The sequence shown here is derived from an EMBL/GenBank/DDBJ whole genome shotgun (WGS) entry which is preliminary data.</text>
</comment>
<accession>A0A8S1AMS9</accession>
<dbReference type="EMBL" id="CADEBC010000532">
    <property type="protein sequence ID" value="CAB3248024.1"/>
    <property type="molecule type" value="Genomic_DNA"/>
</dbReference>